<keyword evidence="1" id="KW-0472">Membrane</keyword>
<gene>
    <name evidence="2" type="ORF">NOXIFER_310</name>
</gene>
<protein>
    <submittedName>
        <fullName evidence="2">Uncharacterized protein</fullName>
    </submittedName>
</protein>
<keyword evidence="1" id="KW-1133">Transmembrane helix</keyword>
<sequence>MKDPNWHVIGQYGKPKAKDPSLQSVAAILILVLCLVTGVLTIAFVPINPAQAEQNQSYEQYFSRACSNLHHLSKELRDAEELYDLTSVTHVDPVSDDVHQSVAWDHMQLAREALEEAKQQHIHDVAWQASMGNPPPKEYTCL</sequence>
<feature type="transmembrane region" description="Helical" evidence="1">
    <location>
        <begin position="25"/>
        <end position="47"/>
    </location>
</feature>
<evidence type="ECO:0000256" key="1">
    <source>
        <dbReference type="SAM" id="Phobius"/>
    </source>
</evidence>
<reference evidence="2 3" key="1">
    <citation type="submission" date="2017-05" db="EMBL/GenBank/DDBJ databases">
        <authorList>
            <person name="Song R."/>
            <person name="Chenine A.L."/>
            <person name="Ruprecht R.M."/>
        </authorList>
    </citation>
    <scope>NUCLEOTIDE SEQUENCE [LARGE SCALE GENOMIC DNA]</scope>
</reference>
<name>A0A1Y0SY38_9CAUD</name>
<dbReference type="Proteomes" id="UP000224829">
    <property type="component" value="Segment"/>
</dbReference>
<proteinExistence type="predicted"/>
<evidence type="ECO:0000313" key="2">
    <source>
        <dbReference type="EMBL" id="ARV77475.1"/>
    </source>
</evidence>
<organism evidence="2 3">
    <name type="scientific">Pseudomonas phage Noxifer</name>
    <dbReference type="NCBI Taxonomy" id="2006684"/>
    <lineage>
        <taxon>Viruses</taxon>
        <taxon>Duplodnaviria</taxon>
        <taxon>Heunggongvirae</taxon>
        <taxon>Uroviricota</taxon>
        <taxon>Caudoviricetes</taxon>
        <taxon>Chimalliviridae</taxon>
        <taxon>Noxifervirus</taxon>
        <taxon>Noxifervirus noxifer</taxon>
    </lineage>
</organism>
<evidence type="ECO:0000313" key="3">
    <source>
        <dbReference type="Proteomes" id="UP000224829"/>
    </source>
</evidence>
<keyword evidence="3" id="KW-1185">Reference proteome</keyword>
<dbReference type="EMBL" id="MF063068">
    <property type="protein sequence ID" value="ARV77475.1"/>
    <property type="molecule type" value="Genomic_DNA"/>
</dbReference>
<keyword evidence="1" id="KW-0812">Transmembrane</keyword>
<accession>A0A1Y0SY38</accession>